<dbReference type="RefSeq" id="WP_100769376.1">
    <property type="nucleotide sequence ID" value="NZ_NPEA01000008.1"/>
</dbReference>
<keyword evidence="1" id="KW-0812">Transmembrane</keyword>
<feature type="domain" description="ABC-type uncharacterised transport system" evidence="2">
    <location>
        <begin position="221"/>
        <end position="497"/>
    </location>
</feature>
<gene>
    <name evidence="4" type="ORF">CH365_14970</name>
</gene>
<comment type="caution">
    <text evidence="4">The sequence shown here is derived from an EMBL/GenBank/DDBJ whole genome shotgun (WGS) entry which is preliminary data.</text>
</comment>
<evidence type="ECO:0000259" key="2">
    <source>
        <dbReference type="Pfam" id="PF09822"/>
    </source>
</evidence>
<sequence length="556" mass="62080">MRELFRPLLEISKSPWFGLTNGILLFILLNGIFSTIPCKSDLSRSGRFQITSSAIKVLKELDDPLYIDAFYSSEIPGEYKARAELSKELLKEISKIGKENVSLRFYDPSSSEEDARKAMELGLEPQILQQTSRDSASVKQAFMGVVLTLGHKTEILSFAFFTEDLEYQILNSIRKMQRQDKDSGIVLLKSEGNLSFQEQVPPKDRIEIFAKRVLRGEYGPILELDLETEDLPPETEIVLSIGGGLLPKNAERKLDKFITEGGSLLLLAKTMEFKTNSERGSFGLLSGDLGAGLAQKNPDSEEMIRFLEHYGIRINHDIVLEPDHSLPMGSVIEIEPGVLGKYPYPPWIVPDQKSGSLDPNSPFTKNQESLLIPWSSSLNVLPEKQKDVQFTILAKSGPDAESRTEPISLGEKQILSTPIQPNGGPFLLGVIAEGKFTSYFSDQKVGFKNSNVPAKNRPAKTGRILVFGSPYLVSDLLAFPEFSEILKNSNIPFLLNSIDILRGETDLLEVRSKQSAVLKLKPLPFFLETTISLFHLFLVPGLLALYAFRRLKRRNG</sequence>
<dbReference type="OrthoDB" id="9794512at2"/>
<dbReference type="Proteomes" id="UP000231843">
    <property type="component" value="Unassembled WGS sequence"/>
</dbReference>
<accession>A0A2M9ZVT8</accession>
<dbReference type="InterPro" id="IPR019196">
    <property type="entry name" value="ABC_transp_unknown"/>
</dbReference>
<dbReference type="AlphaFoldDB" id="A0A2M9ZVT8"/>
<organism evidence="4 5">
    <name type="scientific">Leptospira neocaledonica</name>
    <dbReference type="NCBI Taxonomy" id="2023192"/>
    <lineage>
        <taxon>Bacteria</taxon>
        <taxon>Pseudomonadati</taxon>
        <taxon>Spirochaetota</taxon>
        <taxon>Spirochaetia</taxon>
        <taxon>Leptospirales</taxon>
        <taxon>Leptospiraceae</taxon>
        <taxon>Leptospira</taxon>
    </lineage>
</organism>
<keyword evidence="5" id="KW-1185">Reference proteome</keyword>
<protein>
    <submittedName>
        <fullName evidence="4">Gliding motility ABC transporter</fullName>
    </submittedName>
</protein>
<dbReference type="Pfam" id="PF23357">
    <property type="entry name" value="DUF7088"/>
    <property type="match status" value="1"/>
</dbReference>
<evidence type="ECO:0000313" key="5">
    <source>
        <dbReference type="Proteomes" id="UP000231843"/>
    </source>
</evidence>
<reference evidence="4 5" key="1">
    <citation type="submission" date="2017-07" db="EMBL/GenBank/DDBJ databases">
        <title>Leptospira spp. isolated from tropical soils.</title>
        <authorList>
            <person name="Thibeaux R."/>
            <person name="Iraola G."/>
            <person name="Ferres I."/>
            <person name="Bierque E."/>
            <person name="Girault D."/>
            <person name="Soupe-Gilbert M.-E."/>
            <person name="Picardeau M."/>
            <person name="Goarant C."/>
        </authorList>
    </citation>
    <scope>NUCLEOTIDE SEQUENCE [LARGE SCALE GENOMIC DNA]</scope>
    <source>
        <strain evidence="4 5">ES4-C-A1</strain>
    </source>
</reference>
<name>A0A2M9ZVT8_9LEPT</name>
<feature type="domain" description="DUF7088" evidence="3">
    <location>
        <begin position="46"/>
        <end position="147"/>
    </location>
</feature>
<evidence type="ECO:0000313" key="4">
    <source>
        <dbReference type="EMBL" id="PJZ76129.1"/>
    </source>
</evidence>
<dbReference type="InterPro" id="IPR055396">
    <property type="entry name" value="DUF7088"/>
</dbReference>
<feature type="transmembrane region" description="Helical" evidence="1">
    <location>
        <begin position="525"/>
        <end position="548"/>
    </location>
</feature>
<evidence type="ECO:0000256" key="1">
    <source>
        <dbReference type="SAM" id="Phobius"/>
    </source>
</evidence>
<dbReference type="EMBL" id="NPEA01000008">
    <property type="protein sequence ID" value="PJZ76129.1"/>
    <property type="molecule type" value="Genomic_DNA"/>
</dbReference>
<keyword evidence="1" id="KW-0472">Membrane</keyword>
<evidence type="ECO:0000259" key="3">
    <source>
        <dbReference type="Pfam" id="PF23357"/>
    </source>
</evidence>
<dbReference type="Pfam" id="PF09822">
    <property type="entry name" value="ABC_transp_aux"/>
    <property type="match status" value="1"/>
</dbReference>
<proteinExistence type="predicted"/>
<keyword evidence="1" id="KW-1133">Transmembrane helix</keyword>